<gene>
    <name evidence="1" type="ORF">GMARGA_LOCUS28824</name>
</gene>
<comment type="caution">
    <text evidence="1">The sequence shown here is derived from an EMBL/GenBank/DDBJ whole genome shotgun (WGS) entry which is preliminary data.</text>
</comment>
<name>A0ABN7WB36_GIGMA</name>
<keyword evidence="2" id="KW-1185">Reference proteome</keyword>
<dbReference type="EMBL" id="CAJVQB010037606">
    <property type="protein sequence ID" value="CAG8825368.1"/>
    <property type="molecule type" value="Genomic_DNA"/>
</dbReference>
<accession>A0ABN7WB36</accession>
<evidence type="ECO:0000313" key="2">
    <source>
        <dbReference type="Proteomes" id="UP000789901"/>
    </source>
</evidence>
<dbReference type="Proteomes" id="UP000789901">
    <property type="component" value="Unassembled WGS sequence"/>
</dbReference>
<sequence length="70" mass="7993">RFKKEYANNLITTNNANIAPNNSEKESTKRNMILIISLTKQKNQILIASLLETTYIQSTNYNALITGLYE</sequence>
<proteinExistence type="predicted"/>
<protein>
    <submittedName>
        <fullName evidence="1">45241_t:CDS:1</fullName>
    </submittedName>
</protein>
<organism evidence="1 2">
    <name type="scientific">Gigaspora margarita</name>
    <dbReference type="NCBI Taxonomy" id="4874"/>
    <lineage>
        <taxon>Eukaryota</taxon>
        <taxon>Fungi</taxon>
        <taxon>Fungi incertae sedis</taxon>
        <taxon>Mucoromycota</taxon>
        <taxon>Glomeromycotina</taxon>
        <taxon>Glomeromycetes</taxon>
        <taxon>Diversisporales</taxon>
        <taxon>Gigasporaceae</taxon>
        <taxon>Gigaspora</taxon>
    </lineage>
</organism>
<feature type="non-terminal residue" evidence="1">
    <location>
        <position position="1"/>
    </location>
</feature>
<reference evidence="1 2" key="1">
    <citation type="submission" date="2021-06" db="EMBL/GenBank/DDBJ databases">
        <authorList>
            <person name="Kallberg Y."/>
            <person name="Tangrot J."/>
            <person name="Rosling A."/>
        </authorList>
    </citation>
    <scope>NUCLEOTIDE SEQUENCE [LARGE SCALE GENOMIC DNA]</scope>
    <source>
        <strain evidence="1 2">120-4 pot B 10/14</strain>
    </source>
</reference>
<evidence type="ECO:0000313" key="1">
    <source>
        <dbReference type="EMBL" id="CAG8825368.1"/>
    </source>
</evidence>